<name>A0A5N5WL75_9EURO</name>
<dbReference type="InterPro" id="IPR013087">
    <property type="entry name" value="Znf_C2H2_type"/>
</dbReference>
<dbReference type="PROSITE" id="PS50157">
    <property type="entry name" value="ZINC_FINGER_C2H2_2"/>
    <property type="match status" value="1"/>
</dbReference>
<sequence>MASLQRQHDTLKKIVEQSLIRFICPQCLRGFPGPDALYSHFREQQDGIHKGLGMTIHRPGSASDGQAEPQSRSRASTSRDSRETIVLPGPYMPATADLTKDARREILTSFLAGARTAQGPPVVKPNELERLASMELNGRDVSQRNGCVPMFSESVLP</sequence>
<evidence type="ECO:0000259" key="3">
    <source>
        <dbReference type="PROSITE" id="PS50157"/>
    </source>
</evidence>
<protein>
    <recommendedName>
        <fullName evidence="3">C2H2-type domain-containing protein</fullName>
    </recommendedName>
</protein>
<feature type="domain" description="C2H2-type" evidence="3">
    <location>
        <begin position="22"/>
        <end position="51"/>
    </location>
</feature>
<evidence type="ECO:0000313" key="5">
    <source>
        <dbReference type="Proteomes" id="UP000326565"/>
    </source>
</evidence>
<keyword evidence="1" id="KW-0863">Zinc-finger</keyword>
<keyword evidence="5" id="KW-1185">Reference proteome</keyword>
<evidence type="ECO:0000313" key="4">
    <source>
        <dbReference type="EMBL" id="KAB8069203.1"/>
    </source>
</evidence>
<dbReference type="Proteomes" id="UP000326565">
    <property type="component" value="Unassembled WGS sequence"/>
</dbReference>
<dbReference type="AlphaFoldDB" id="A0A5N5WL75"/>
<keyword evidence="1" id="KW-0479">Metal-binding</keyword>
<accession>A0A5N5WL75</accession>
<organism evidence="4 5">
    <name type="scientific">Aspergillus leporis</name>
    <dbReference type="NCBI Taxonomy" id="41062"/>
    <lineage>
        <taxon>Eukaryota</taxon>
        <taxon>Fungi</taxon>
        <taxon>Dikarya</taxon>
        <taxon>Ascomycota</taxon>
        <taxon>Pezizomycotina</taxon>
        <taxon>Eurotiomycetes</taxon>
        <taxon>Eurotiomycetidae</taxon>
        <taxon>Eurotiales</taxon>
        <taxon>Aspergillaceae</taxon>
        <taxon>Aspergillus</taxon>
        <taxon>Aspergillus subgen. Circumdati</taxon>
    </lineage>
</organism>
<dbReference type="GO" id="GO:0008270">
    <property type="term" value="F:zinc ion binding"/>
    <property type="evidence" value="ECO:0007669"/>
    <property type="project" value="UniProtKB-KW"/>
</dbReference>
<dbReference type="OrthoDB" id="4462805at2759"/>
<gene>
    <name evidence="4" type="ORF">BDV29DRAFT_161654</name>
</gene>
<proteinExistence type="predicted"/>
<reference evidence="4 5" key="1">
    <citation type="submission" date="2019-04" db="EMBL/GenBank/DDBJ databases">
        <title>Friends and foes A comparative genomics study of 23 Aspergillus species from section Flavi.</title>
        <authorList>
            <consortium name="DOE Joint Genome Institute"/>
            <person name="Kjaerbolling I."/>
            <person name="Vesth T."/>
            <person name="Frisvad J.C."/>
            <person name="Nybo J.L."/>
            <person name="Theobald S."/>
            <person name="Kildgaard S."/>
            <person name="Isbrandt T."/>
            <person name="Kuo A."/>
            <person name="Sato A."/>
            <person name="Lyhne E.K."/>
            <person name="Kogle M.E."/>
            <person name="Wiebenga A."/>
            <person name="Kun R.S."/>
            <person name="Lubbers R.J."/>
            <person name="Makela M.R."/>
            <person name="Barry K."/>
            <person name="Chovatia M."/>
            <person name="Clum A."/>
            <person name="Daum C."/>
            <person name="Haridas S."/>
            <person name="He G."/>
            <person name="LaButti K."/>
            <person name="Lipzen A."/>
            <person name="Mondo S."/>
            <person name="Riley R."/>
            <person name="Salamov A."/>
            <person name="Simmons B.A."/>
            <person name="Magnuson J.K."/>
            <person name="Henrissat B."/>
            <person name="Mortensen U.H."/>
            <person name="Larsen T.O."/>
            <person name="Devries R.P."/>
            <person name="Grigoriev I.V."/>
            <person name="Machida M."/>
            <person name="Baker S.E."/>
            <person name="Andersen M.R."/>
        </authorList>
    </citation>
    <scope>NUCLEOTIDE SEQUENCE [LARGE SCALE GENOMIC DNA]</scope>
    <source>
        <strain evidence="4 5">CBS 151.66</strain>
    </source>
</reference>
<dbReference type="EMBL" id="ML732351">
    <property type="protein sequence ID" value="KAB8069203.1"/>
    <property type="molecule type" value="Genomic_DNA"/>
</dbReference>
<evidence type="ECO:0000256" key="1">
    <source>
        <dbReference type="PROSITE-ProRule" id="PRU00042"/>
    </source>
</evidence>
<evidence type="ECO:0000256" key="2">
    <source>
        <dbReference type="SAM" id="MobiDB-lite"/>
    </source>
</evidence>
<keyword evidence="1" id="KW-0862">Zinc</keyword>
<feature type="region of interest" description="Disordered" evidence="2">
    <location>
        <begin position="53"/>
        <end position="94"/>
    </location>
</feature>